<name>A0ABS4E5H9_9HYPH</name>
<comment type="caution">
    <text evidence="3">The sequence shown here is derived from an EMBL/GenBank/DDBJ whole genome shotgun (WGS) entry which is preliminary data.</text>
</comment>
<dbReference type="Proteomes" id="UP000759443">
    <property type="component" value="Unassembled WGS sequence"/>
</dbReference>
<accession>A0ABS4E5H9</accession>
<keyword evidence="1" id="KW-0812">Transmembrane</keyword>
<dbReference type="InterPro" id="IPR018638">
    <property type="entry name" value="DUF2061_membrane"/>
</dbReference>
<reference evidence="3 4" key="1">
    <citation type="submission" date="2021-03" db="EMBL/GenBank/DDBJ databases">
        <title>Genomic Encyclopedia of Type Strains, Phase IV (KMG-IV): sequencing the most valuable type-strain genomes for metagenomic binning, comparative biology and taxonomic classification.</title>
        <authorList>
            <person name="Goeker M."/>
        </authorList>
    </citation>
    <scope>NUCLEOTIDE SEQUENCE [LARGE SCALE GENOMIC DNA]</scope>
    <source>
        <strain evidence="3 4">DSM 21600</strain>
    </source>
</reference>
<dbReference type="RefSeq" id="WP_209948719.1">
    <property type="nucleotide sequence ID" value="NZ_JAGGJU010000015.1"/>
</dbReference>
<gene>
    <name evidence="3" type="ORF">J2Z17_004622</name>
</gene>
<evidence type="ECO:0000313" key="3">
    <source>
        <dbReference type="EMBL" id="MBP1853163.1"/>
    </source>
</evidence>
<evidence type="ECO:0000256" key="1">
    <source>
        <dbReference type="SAM" id="Phobius"/>
    </source>
</evidence>
<organism evidence="3 4">
    <name type="scientific">Rhizobium halophytocola</name>
    <dbReference type="NCBI Taxonomy" id="735519"/>
    <lineage>
        <taxon>Bacteria</taxon>
        <taxon>Pseudomonadati</taxon>
        <taxon>Pseudomonadota</taxon>
        <taxon>Alphaproteobacteria</taxon>
        <taxon>Hyphomicrobiales</taxon>
        <taxon>Rhizobiaceae</taxon>
        <taxon>Rhizobium/Agrobacterium group</taxon>
        <taxon>Rhizobium</taxon>
    </lineage>
</organism>
<dbReference type="EMBL" id="JAGGJU010000015">
    <property type="protein sequence ID" value="MBP1853163.1"/>
    <property type="molecule type" value="Genomic_DNA"/>
</dbReference>
<proteinExistence type="predicted"/>
<keyword evidence="1" id="KW-1133">Transmembrane helix</keyword>
<feature type="domain" description="DUF2061" evidence="2">
    <location>
        <begin position="8"/>
        <end position="59"/>
    </location>
</feature>
<sequence>MESTGRTILKAITWQTLGITIMTALGYLQTGSLTGALWIAVSASASGFLLFFVHEKIWNAVRWGRYRTAE</sequence>
<keyword evidence="1" id="KW-0472">Membrane</keyword>
<feature type="transmembrane region" description="Helical" evidence="1">
    <location>
        <begin position="35"/>
        <end position="53"/>
    </location>
</feature>
<protein>
    <submittedName>
        <fullName evidence="3">Membrane protein</fullName>
    </submittedName>
</protein>
<feature type="transmembrane region" description="Helical" evidence="1">
    <location>
        <begin position="12"/>
        <end position="29"/>
    </location>
</feature>
<dbReference type="Pfam" id="PF09834">
    <property type="entry name" value="DUF2061"/>
    <property type="match status" value="1"/>
</dbReference>
<evidence type="ECO:0000313" key="4">
    <source>
        <dbReference type="Proteomes" id="UP000759443"/>
    </source>
</evidence>
<evidence type="ECO:0000259" key="2">
    <source>
        <dbReference type="Pfam" id="PF09834"/>
    </source>
</evidence>
<keyword evidence="4" id="KW-1185">Reference proteome</keyword>